<accession>A0A6J4SS61</accession>
<name>A0A6J4SS61_9ACTN</name>
<protein>
    <recommendedName>
        <fullName evidence="11">Molybdopterin molybdenumtransferase</fullName>
        <ecNumber evidence="11">2.10.1.1</ecNumber>
    </recommendedName>
</protein>
<sequence>MAEALIDVATARARVLAEARPLAPEPVDLVRALGRVLAEDVASDLDLPPFDASAMDGFATRAGPAEALEIVGESRAGHPAGRELGAGEAIRISTGAVVPAGAQAVVPVERTRVTGPDGDGEAGERVRVPVRAVGEHVRRAGEDVRAGDAVMSAGTRLGPAEVAVLAALGRAEVRCGVRPRVAVLVTGDELVEPSAALGPGQIRDSNVHAMAAQAERAGARVVGRALVRDELEATVSALGEAIELADVVCVSGGVSVGPHDHVKPALARLGVRERFWGVALKPGKPTWFGVHGSTLVFGLPGNPVSAMVTFHLFARIALERLAGVAEAPGVRAVARLDRAVAREPRRDQAVRCRLEARPDGWHAAPTGPQGSHVLTSMLQADALALVPAGQGELAAGEPVELELLR</sequence>
<organism evidence="13">
    <name type="scientific">uncultured Solirubrobacterales bacterium</name>
    <dbReference type="NCBI Taxonomy" id="768556"/>
    <lineage>
        <taxon>Bacteria</taxon>
        <taxon>Bacillati</taxon>
        <taxon>Actinomycetota</taxon>
        <taxon>Thermoleophilia</taxon>
        <taxon>Solirubrobacterales</taxon>
        <taxon>environmental samples</taxon>
    </lineage>
</organism>
<dbReference type="Pfam" id="PF03453">
    <property type="entry name" value="MoeA_N"/>
    <property type="match status" value="1"/>
</dbReference>
<dbReference type="GO" id="GO:0005829">
    <property type="term" value="C:cytosol"/>
    <property type="evidence" value="ECO:0007669"/>
    <property type="project" value="TreeGrafter"/>
</dbReference>
<comment type="catalytic activity">
    <reaction evidence="10">
        <text>adenylyl-molybdopterin + molybdate = Mo-molybdopterin + AMP + H(+)</text>
        <dbReference type="Rhea" id="RHEA:35047"/>
        <dbReference type="ChEBI" id="CHEBI:15378"/>
        <dbReference type="ChEBI" id="CHEBI:36264"/>
        <dbReference type="ChEBI" id="CHEBI:62727"/>
        <dbReference type="ChEBI" id="CHEBI:71302"/>
        <dbReference type="ChEBI" id="CHEBI:456215"/>
        <dbReference type="EC" id="2.10.1.1"/>
    </reaction>
</comment>
<dbReference type="InterPro" id="IPR008284">
    <property type="entry name" value="MoCF_biosynth_CS"/>
</dbReference>
<dbReference type="NCBIfam" id="TIGR00177">
    <property type="entry name" value="molyb_syn"/>
    <property type="match status" value="1"/>
</dbReference>
<dbReference type="GO" id="GO:0046872">
    <property type="term" value="F:metal ion binding"/>
    <property type="evidence" value="ECO:0007669"/>
    <property type="project" value="UniProtKB-UniRule"/>
</dbReference>
<keyword evidence="7 11" id="KW-0479">Metal-binding</keyword>
<evidence type="ECO:0000256" key="3">
    <source>
        <dbReference type="ARBA" id="ARBA00005046"/>
    </source>
</evidence>
<dbReference type="PANTHER" id="PTHR10192">
    <property type="entry name" value="MOLYBDOPTERIN BIOSYNTHESIS PROTEIN"/>
    <property type="match status" value="1"/>
</dbReference>
<keyword evidence="9 11" id="KW-0501">Molybdenum cofactor biosynthesis</keyword>
<dbReference type="PROSITE" id="PS01079">
    <property type="entry name" value="MOCF_BIOSYNTHESIS_2"/>
    <property type="match status" value="1"/>
</dbReference>
<dbReference type="Gene3D" id="3.90.105.10">
    <property type="entry name" value="Molybdopterin biosynthesis moea protein, domain 2"/>
    <property type="match status" value="1"/>
</dbReference>
<dbReference type="PANTHER" id="PTHR10192:SF5">
    <property type="entry name" value="GEPHYRIN"/>
    <property type="match status" value="1"/>
</dbReference>
<dbReference type="SUPFAM" id="SSF63882">
    <property type="entry name" value="MoeA N-terminal region -like"/>
    <property type="match status" value="1"/>
</dbReference>
<evidence type="ECO:0000256" key="1">
    <source>
        <dbReference type="ARBA" id="ARBA00001946"/>
    </source>
</evidence>
<dbReference type="NCBIfam" id="NF045515">
    <property type="entry name" value="Glp_gephyrin"/>
    <property type="match status" value="1"/>
</dbReference>
<evidence type="ECO:0000256" key="4">
    <source>
        <dbReference type="ARBA" id="ARBA00010763"/>
    </source>
</evidence>
<dbReference type="AlphaFoldDB" id="A0A6J4SS61"/>
<dbReference type="SUPFAM" id="SSF53218">
    <property type="entry name" value="Molybdenum cofactor biosynthesis proteins"/>
    <property type="match status" value="1"/>
</dbReference>
<evidence type="ECO:0000256" key="6">
    <source>
        <dbReference type="ARBA" id="ARBA00022679"/>
    </source>
</evidence>
<dbReference type="InterPro" id="IPR005110">
    <property type="entry name" value="MoeA_linker/N"/>
</dbReference>
<dbReference type="InterPro" id="IPR036425">
    <property type="entry name" value="MoaB/Mog-like_dom_sf"/>
</dbReference>
<dbReference type="CDD" id="cd00887">
    <property type="entry name" value="MoeA"/>
    <property type="match status" value="1"/>
</dbReference>
<dbReference type="SUPFAM" id="SSF63867">
    <property type="entry name" value="MoeA C-terminal domain-like"/>
    <property type="match status" value="1"/>
</dbReference>
<gene>
    <name evidence="13" type="ORF">AVDCRST_MAG45-1479</name>
</gene>
<dbReference type="FunFam" id="3.40.980.10:FF:000004">
    <property type="entry name" value="Molybdopterin molybdenumtransferase"/>
    <property type="match status" value="1"/>
</dbReference>
<dbReference type="InterPro" id="IPR036688">
    <property type="entry name" value="MoeA_C_domain_IV_sf"/>
</dbReference>
<dbReference type="Gene3D" id="3.40.980.10">
    <property type="entry name" value="MoaB/Mog-like domain"/>
    <property type="match status" value="1"/>
</dbReference>
<evidence type="ECO:0000313" key="13">
    <source>
        <dbReference type="EMBL" id="CAA9503901.1"/>
    </source>
</evidence>
<dbReference type="UniPathway" id="UPA00344"/>
<keyword evidence="5 11" id="KW-0500">Molybdenum</keyword>
<dbReference type="InterPro" id="IPR001453">
    <property type="entry name" value="MoaB/Mog_dom"/>
</dbReference>
<dbReference type="EMBL" id="CADCVU010000123">
    <property type="protein sequence ID" value="CAA9503901.1"/>
    <property type="molecule type" value="Genomic_DNA"/>
</dbReference>
<dbReference type="InterPro" id="IPR038987">
    <property type="entry name" value="MoeA-like"/>
</dbReference>
<evidence type="ECO:0000256" key="11">
    <source>
        <dbReference type="RuleBase" id="RU365090"/>
    </source>
</evidence>
<keyword evidence="8 11" id="KW-0460">Magnesium</keyword>
<keyword evidence="6 11" id="KW-0808">Transferase</keyword>
<comment type="cofactor">
    <cofactor evidence="1 11">
        <name>Mg(2+)</name>
        <dbReference type="ChEBI" id="CHEBI:18420"/>
    </cofactor>
</comment>
<dbReference type="Gene3D" id="2.40.340.10">
    <property type="entry name" value="MoeA, C-terminal, domain IV"/>
    <property type="match status" value="1"/>
</dbReference>
<evidence type="ECO:0000256" key="10">
    <source>
        <dbReference type="ARBA" id="ARBA00047317"/>
    </source>
</evidence>
<dbReference type="Gene3D" id="2.170.190.11">
    <property type="entry name" value="Molybdopterin biosynthesis moea protein, domain 3"/>
    <property type="match status" value="1"/>
</dbReference>
<evidence type="ECO:0000256" key="5">
    <source>
        <dbReference type="ARBA" id="ARBA00022505"/>
    </source>
</evidence>
<feature type="domain" description="MoaB/Mog" evidence="12">
    <location>
        <begin position="182"/>
        <end position="320"/>
    </location>
</feature>
<comment type="similarity">
    <text evidence="4 11">Belongs to the MoeA family.</text>
</comment>
<proteinExistence type="inferred from homology"/>
<dbReference type="Pfam" id="PF03454">
    <property type="entry name" value="MoeA_C"/>
    <property type="match status" value="1"/>
</dbReference>
<dbReference type="InterPro" id="IPR005111">
    <property type="entry name" value="MoeA_C_domain_IV"/>
</dbReference>
<dbReference type="SMART" id="SM00852">
    <property type="entry name" value="MoCF_biosynth"/>
    <property type="match status" value="1"/>
</dbReference>
<dbReference type="Pfam" id="PF00994">
    <property type="entry name" value="MoCF_biosynth"/>
    <property type="match status" value="1"/>
</dbReference>
<dbReference type="EC" id="2.10.1.1" evidence="11"/>
<dbReference type="GO" id="GO:0006777">
    <property type="term" value="P:Mo-molybdopterin cofactor biosynthetic process"/>
    <property type="evidence" value="ECO:0007669"/>
    <property type="project" value="UniProtKB-UniRule"/>
</dbReference>
<dbReference type="InterPro" id="IPR036135">
    <property type="entry name" value="MoeA_linker/N_sf"/>
</dbReference>
<evidence type="ECO:0000256" key="7">
    <source>
        <dbReference type="ARBA" id="ARBA00022723"/>
    </source>
</evidence>
<comment type="pathway">
    <text evidence="3 11">Cofactor biosynthesis; molybdopterin biosynthesis.</text>
</comment>
<reference evidence="13" key="1">
    <citation type="submission" date="2020-02" db="EMBL/GenBank/DDBJ databases">
        <authorList>
            <person name="Meier V. D."/>
        </authorList>
    </citation>
    <scope>NUCLEOTIDE SEQUENCE</scope>
    <source>
        <strain evidence="13">AVDCRST_MAG45</strain>
    </source>
</reference>
<evidence type="ECO:0000259" key="12">
    <source>
        <dbReference type="SMART" id="SM00852"/>
    </source>
</evidence>
<evidence type="ECO:0000256" key="2">
    <source>
        <dbReference type="ARBA" id="ARBA00002901"/>
    </source>
</evidence>
<dbReference type="GO" id="GO:0061599">
    <property type="term" value="F:molybdopterin molybdotransferase activity"/>
    <property type="evidence" value="ECO:0007669"/>
    <property type="project" value="UniProtKB-UniRule"/>
</dbReference>
<comment type="function">
    <text evidence="2 11">Catalyzes the insertion of molybdate into adenylated molybdopterin with the concomitant release of AMP.</text>
</comment>
<evidence type="ECO:0000256" key="9">
    <source>
        <dbReference type="ARBA" id="ARBA00023150"/>
    </source>
</evidence>
<evidence type="ECO:0000256" key="8">
    <source>
        <dbReference type="ARBA" id="ARBA00022842"/>
    </source>
</evidence>